<dbReference type="EMBL" id="CP015579">
    <property type="protein sequence ID" value="ARU94592.1"/>
    <property type="molecule type" value="Genomic_DNA"/>
</dbReference>
<name>A0A1Y0L976_TATCI</name>
<accession>A0A1Y0L976</accession>
<dbReference type="Proteomes" id="UP000195729">
    <property type="component" value="Chromosome"/>
</dbReference>
<dbReference type="Proteomes" id="UP000195814">
    <property type="component" value="Chromosome"/>
</dbReference>
<gene>
    <name evidence="1" type="ORF">A7K98_12970</name>
    <name evidence="2" type="ORF">A7K99_12960</name>
</gene>
<proteinExistence type="predicted"/>
<dbReference type="AlphaFoldDB" id="A0A1Y0L976"/>
<evidence type="ECO:0000313" key="2">
    <source>
        <dbReference type="EMBL" id="ARU98630.1"/>
    </source>
</evidence>
<sequence>MKLNLKIECSDVQTRRAIRPGKVSVSMEDCAIDSLTTEQQTELCGQMDFAVLAEYVDSMRRLDNVA</sequence>
<protein>
    <submittedName>
        <fullName evidence="1">Uncharacterized protein</fullName>
    </submittedName>
</protein>
<reference evidence="3 4" key="1">
    <citation type="submission" date="2016-05" db="EMBL/GenBank/DDBJ databases">
        <title>Complete genome sequence of two 2,5-diketo-D-glunonic acid producing strain Tatumella citrea.</title>
        <authorList>
            <person name="Duan C."/>
            <person name="Yang J."/>
            <person name="Yang S."/>
        </authorList>
    </citation>
    <scope>NUCLEOTIDE SEQUENCE [LARGE SCALE GENOMIC DNA]</scope>
    <source>
        <strain evidence="2 3">ATCC 39140</strain>
        <strain evidence="1 4">DSM 13699</strain>
    </source>
</reference>
<dbReference type="EMBL" id="CP015581">
    <property type="protein sequence ID" value="ARU98630.1"/>
    <property type="molecule type" value="Genomic_DNA"/>
</dbReference>
<evidence type="ECO:0000313" key="1">
    <source>
        <dbReference type="EMBL" id="ARU94592.1"/>
    </source>
</evidence>
<dbReference type="KEGG" id="tci:A7K98_12970"/>
<keyword evidence="3" id="KW-1185">Reference proteome</keyword>
<evidence type="ECO:0000313" key="4">
    <source>
        <dbReference type="Proteomes" id="UP000195814"/>
    </source>
</evidence>
<evidence type="ECO:0000313" key="3">
    <source>
        <dbReference type="Proteomes" id="UP000195729"/>
    </source>
</evidence>
<organism evidence="1 4">
    <name type="scientific">Tatumella citrea</name>
    <name type="common">Pantoea citrea</name>
    <dbReference type="NCBI Taxonomy" id="53336"/>
    <lineage>
        <taxon>Bacteria</taxon>
        <taxon>Pseudomonadati</taxon>
        <taxon>Pseudomonadota</taxon>
        <taxon>Gammaproteobacteria</taxon>
        <taxon>Enterobacterales</taxon>
        <taxon>Erwiniaceae</taxon>
        <taxon>Tatumella</taxon>
    </lineage>
</organism>